<dbReference type="EMBL" id="KI912110">
    <property type="protein sequence ID" value="ETS84384.1"/>
    <property type="molecule type" value="Genomic_DNA"/>
</dbReference>
<name>W3XED9_PESFW</name>
<evidence type="ECO:0000313" key="1">
    <source>
        <dbReference type="EMBL" id="ETS84384.1"/>
    </source>
</evidence>
<accession>W3XED9</accession>
<sequence length="784" mass="85870">MENGEGVPDGTLANTSGSGFAQQGSLDWVSLSRSSVAFTVDILGRFMAAGVQPFTIMVGQEIAKNLRLSTSGEKNIQDALNSLRSYRGLGDVIWFGFGLRSLVRTLGSTTEGKGLVALCSALGETFHEDFAATVLHSMTASYNPPSGFMPSLKEWQMLVKACSGVLAHTKFPVLVDSFTRLVPRQRRLQQKLQARRSGQIPDALCPSPHDLSVTILALGMLSRNHFHQISIKGGVGAGWLAAVGEWMYGFNVSIIDAKGMTMYQTKDCVSRPGLVIQLDDDSLATATATTVDLTLAVTSKTFRLRDRSGIMKLLSISEPPFYGGRLPWDECFREAYGLEFAQLLKLEETIGTGFGCAARIFAGIMDFESPGVDLYHATQHKHYFTESGGRGFIRNSFEICPELHSLTQISYKQLDRSFKDAQIEYIRSMFEIRKACKCSCCLPQGESSSINSLCRLAIFESVIIICQILSTTAMATKMGMRRDGMMWVYHNAHNAIADTPRRSGTPGQDLVRQTEINRILNPTFLENEFLGCMMLFAGRKTTDENGANAFSHGGVCSFYSVLQDFVLDREVLGRISIVPGHIEWGGSSYPSIRDRNDISSMPEPVQSIQPMVSVSLGVTQQVESLQIDFLFGLEDNSMNSALAVGPASLIKAVLKSRGTAFHCRRASVPCATTFEIEPTRGSWSISNPPRLAPCLGITVKWAIREDEVSTVPWGLRLTESGKTEYFTSVGILPSIYDTDVAKAVAIVVATHLKKDVILADSQCNACCIQPRFGKGIENLFIVTL</sequence>
<dbReference type="OrthoDB" id="4737333at2759"/>
<proteinExistence type="predicted"/>
<dbReference type="HOGENOM" id="CLU_013539_1_0_1"/>
<keyword evidence="2" id="KW-1185">Reference proteome</keyword>
<dbReference type="STRING" id="1229662.W3XED9"/>
<dbReference type="Proteomes" id="UP000030651">
    <property type="component" value="Unassembled WGS sequence"/>
</dbReference>
<dbReference type="RefSeq" id="XP_007829181.1">
    <property type="nucleotide sequence ID" value="XM_007830990.1"/>
</dbReference>
<evidence type="ECO:0000313" key="2">
    <source>
        <dbReference type="Proteomes" id="UP000030651"/>
    </source>
</evidence>
<organism evidence="1 2">
    <name type="scientific">Pestalotiopsis fici (strain W106-1 / CGMCC3.15140)</name>
    <dbReference type="NCBI Taxonomy" id="1229662"/>
    <lineage>
        <taxon>Eukaryota</taxon>
        <taxon>Fungi</taxon>
        <taxon>Dikarya</taxon>
        <taxon>Ascomycota</taxon>
        <taxon>Pezizomycotina</taxon>
        <taxon>Sordariomycetes</taxon>
        <taxon>Xylariomycetidae</taxon>
        <taxon>Amphisphaeriales</taxon>
        <taxon>Sporocadaceae</taxon>
        <taxon>Pestalotiopsis</taxon>
    </lineage>
</organism>
<dbReference type="eggNOG" id="ENOG502S941">
    <property type="taxonomic scope" value="Eukaryota"/>
</dbReference>
<dbReference type="KEGG" id="pfy:PFICI_02409"/>
<dbReference type="InParanoid" id="W3XED9"/>
<dbReference type="OMA" id="GNEWNAP"/>
<protein>
    <submittedName>
        <fullName evidence="1">Uncharacterized protein</fullName>
    </submittedName>
</protein>
<reference evidence="2" key="1">
    <citation type="journal article" date="2015" name="BMC Genomics">
        <title>Genomic and transcriptomic analysis of the endophytic fungus Pestalotiopsis fici reveals its lifestyle and high potential for synthesis of natural products.</title>
        <authorList>
            <person name="Wang X."/>
            <person name="Zhang X."/>
            <person name="Liu L."/>
            <person name="Xiang M."/>
            <person name="Wang W."/>
            <person name="Sun X."/>
            <person name="Che Y."/>
            <person name="Guo L."/>
            <person name="Liu G."/>
            <person name="Guo L."/>
            <person name="Wang C."/>
            <person name="Yin W.B."/>
            <person name="Stadler M."/>
            <person name="Zhang X."/>
            <person name="Liu X."/>
        </authorList>
    </citation>
    <scope>NUCLEOTIDE SEQUENCE [LARGE SCALE GENOMIC DNA]</scope>
    <source>
        <strain evidence="2">W106-1 / CGMCC3.15140</strain>
    </source>
</reference>
<gene>
    <name evidence="1" type="ORF">PFICI_02409</name>
</gene>
<dbReference type="AlphaFoldDB" id="W3XED9"/>
<dbReference type="GeneID" id="19267422"/>